<dbReference type="RefSeq" id="WP_249738524.1">
    <property type="nucleotide sequence ID" value="NZ_JAKNCJ010000013.1"/>
</dbReference>
<evidence type="ECO:0000313" key="3">
    <source>
        <dbReference type="Proteomes" id="UP001203761"/>
    </source>
</evidence>
<keyword evidence="1" id="KW-0812">Transmembrane</keyword>
<name>A0ABT0R3A1_9MICO</name>
<reference evidence="2" key="1">
    <citation type="submission" date="2022-02" db="EMBL/GenBank/DDBJ databases">
        <authorList>
            <person name="Lee M."/>
            <person name="Kim S.-J."/>
            <person name="Jung M.-Y."/>
        </authorList>
    </citation>
    <scope>NUCLEOTIDE SEQUENCE</scope>
    <source>
        <strain evidence="2">JHP9</strain>
    </source>
</reference>
<keyword evidence="1" id="KW-1133">Transmembrane helix</keyword>
<proteinExistence type="predicted"/>
<gene>
    <name evidence="2" type="ORF">Bequi_13590</name>
</gene>
<feature type="transmembrane region" description="Helical" evidence="1">
    <location>
        <begin position="24"/>
        <end position="46"/>
    </location>
</feature>
<dbReference type="EMBL" id="JAKNCJ010000013">
    <property type="protein sequence ID" value="MCL6424397.1"/>
    <property type="molecule type" value="Genomic_DNA"/>
</dbReference>
<comment type="caution">
    <text evidence="2">The sequence shown here is derived from an EMBL/GenBank/DDBJ whole genome shotgun (WGS) entry which is preliminary data.</text>
</comment>
<sequence length="141" mass="14944">MRGAITVAAAQTLPEETPHRALVIFIAFAVATLSLLLQGGTIGLLVKRLYSPEPTQEEADRAREEHSAIIALMEAAGAEAELSLDEDASAKEHQLTTLTAQRETLLDARDDGLFDADALQHALDAVDAEEIALAMRGGPTG</sequence>
<organism evidence="2 3">
    <name type="scientific">Brachybacterium equifaecis</name>
    <dbReference type="NCBI Taxonomy" id="2910770"/>
    <lineage>
        <taxon>Bacteria</taxon>
        <taxon>Bacillati</taxon>
        <taxon>Actinomycetota</taxon>
        <taxon>Actinomycetes</taxon>
        <taxon>Micrococcales</taxon>
        <taxon>Dermabacteraceae</taxon>
        <taxon>Brachybacterium</taxon>
    </lineage>
</organism>
<protein>
    <recommendedName>
        <fullName evidence="4">Sodium:proton antiporter</fullName>
    </recommendedName>
</protein>
<accession>A0ABT0R3A1</accession>
<evidence type="ECO:0000313" key="2">
    <source>
        <dbReference type="EMBL" id="MCL6424397.1"/>
    </source>
</evidence>
<keyword evidence="3" id="KW-1185">Reference proteome</keyword>
<dbReference type="Proteomes" id="UP001203761">
    <property type="component" value="Unassembled WGS sequence"/>
</dbReference>
<keyword evidence="1" id="KW-0472">Membrane</keyword>
<evidence type="ECO:0008006" key="4">
    <source>
        <dbReference type="Google" id="ProtNLM"/>
    </source>
</evidence>
<evidence type="ECO:0000256" key="1">
    <source>
        <dbReference type="SAM" id="Phobius"/>
    </source>
</evidence>